<gene>
    <name evidence="4" type="ORF">ENR64_07645</name>
</gene>
<organism evidence="4">
    <name type="scientific">Oscillatoriales cyanobacterium SpSt-418</name>
    <dbReference type="NCBI Taxonomy" id="2282169"/>
    <lineage>
        <taxon>Bacteria</taxon>
        <taxon>Bacillati</taxon>
        <taxon>Cyanobacteriota</taxon>
        <taxon>Cyanophyceae</taxon>
        <taxon>Oscillatoriophycideae</taxon>
        <taxon>Oscillatoriales</taxon>
    </lineage>
</organism>
<dbReference type="EMBL" id="DSRU01000095">
    <property type="protein sequence ID" value="HFM97631.1"/>
    <property type="molecule type" value="Genomic_DNA"/>
</dbReference>
<comment type="caution">
    <text evidence="4">The sequence shown here is derived from an EMBL/GenBank/DDBJ whole genome shotgun (WGS) entry which is preliminary data.</text>
</comment>
<dbReference type="Gene3D" id="2.120.10.30">
    <property type="entry name" value="TolB, C-terminal domain"/>
    <property type="match status" value="3"/>
</dbReference>
<keyword evidence="1" id="KW-0677">Repeat</keyword>
<feature type="repeat" description="NHL" evidence="2">
    <location>
        <begin position="225"/>
        <end position="257"/>
    </location>
</feature>
<dbReference type="AlphaFoldDB" id="A0A7C3KDW7"/>
<dbReference type="Pfam" id="PF01436">
    <property type="entry name" value="NHL"/>
    <property type="match status" value="2"/>
</dbReference>
<dbReference type="Pfam" id="PF13905">
    <property type="entry name" value="Thioredoxin_8"/>
    <property type="match status" value="1"/>
</dbReference>
<dbReference type="PANTHER" id="PTHR46388">
    <property type="entry name" value="NHL REPEAT-CONTAINING PROTEIN 2"/>
    <property type="match status" value="1"/>
</dbReference>
<dbReference type="InterPro" id="IPR001258">
    <property type="entry name" value="NHL_repeat"/>
</dbReference>
<dbReference type="InterPro" id="IPR011042">
    <property type="entry name" value="6-blade_b-propeller_TolB-like"/>
</dbReference>
<dbReference type="InterPro" id="IPR012336">
    <property type="entry name" value="Thioredoxin-like_fold"/>
</dbReference>
<evidence type="ECO:0000256" key="1">
    <source>
        <dbReference type="ARBA" id="ARBA00022737"/>
    </source>
</evidence>
<sequence>MARLRAPELPQNLPWLNCDRPLSLKALRGQIVLLDFWTYGCINCLHVIPDLHYLAEQYTEHLTIIGVHTAKFDHEQNLDSIRQAILRYGITHPVVVDRDRTLWDQYAIRAYPTFVLIDPQGYIVSSVSGEGRRFVLDRLIQHLISEHAGKGTLSPSSIREIVPPQPSLTALAFPGKILADEPSDTLFIADTGHHRIIMTTLAGTLKATIGNGLTGWQDGDWNSTQFASPQGMALDSSRNLLYVADAGNHRIRQIDLSQQVVTTLAGNGLQSRSLFPYGGKALDIELNSPWDLTLLGNQLYIAMAGSHQIWVMDLAERRLQTLIGTGAEFCVDGTPDVAAFAQPHGLTTDRLELFVADSETSTIRAITLSEPPIARTVCGQGELYVFGDRDGIGSSVQLQHCAGVVATQGKVFIADTYNHKIKHVNPVTGECHTLAGTGTAGAQDGAGAIAQFSEPSGLAYAHHQLYVADTNNHAIRCIDLDSLTVTILSIPSLCPPGVCLPANL</sequence>
<dbReference type="PROSITE" id="PS51352">
    <property type="entry name" value="THIOREDOXIN_2"/>
    <property type="match status" value="1"/>
</dbReference>
<reference evidence="4" key="1">
    <citation type="journal article" date="2020" name="mSystems">
        <title>Genome- and Community-Level Interaction Insights into Carbon Utilization and Element Cycling Functions of Hydrothermarchaeota in Hydrothermal Sediment.</title>
        <authorList>
            <person name="Zhou Z."/>
            <person name="Liu Y."/>
            <person name="Xu W."/>
            <person name="Pan J."/>
            <person name="Luo Z.H."/>
            <person name="Li M."/>
        </authorList>
    </citation>
    <scope>NUCLEOTIDE SEQUENCE [LARGE SCALE GENOMIC DNA]</scope>
    <source>
        <strain evidence="4">SpSt-418</strain>
    </source>
</reference>
<dbReference type="InterPro" id="IPR013766">
    <property type="entry name" value="Thioredoxin_domain"/>
</dbReference>
<accession>A0A7C3KDW7</accession>
<name>A0A7C3KDW7_9CYAN</name>
<proteinExistence type="predicted"/>
<dbReference type="Gene3D" id="3.40.30.10">
    <property type="entry name" value="Glutaredoxin"/>
    <property type="match status" value="1"/>
</dbReference>
<protein>
    <submittedName>
        <fullName evidence="4">Redoxin domain-containing protein</fullName>
    </submittedName>
</protein>
<dbReference type="PROSITE" id="PS51125">
    <property type="entry name" value="NHL"/>
    <property type="match status" value="1"/>
</dbReference>
<dbReference type="SUPFAM" id="SSF101898">
    <property type="entry name" value="NHL repeat"/>
    <property type="match status" value="1"/>
</dbReference>
<evidence type="ECO:0000313" key="4">
    <source>
        <dbReference type="EMBL" id="HFM97631.1"/>
    </source>
</evidence>
<evidence type="ECO:0000256" key="2">
    <source>
        <dbReference type="PROSITE-ProRule" id="PRU00504"/>
    </source>
</evidence>
<dbReference type="InterPro" id="IPR036249">
    <property type="entry name" value="Thioredoxin-like_sf"/>
</dbReference>
<dbReference type="PANTHER" id="PTHR46388:SF2">
    <property type="entry name" value="NHL REPEAT-CONTAINING PROTEIN 2"/>
    <property type="match status" value="1"/>
</dbReference>
<feature type="domain" description="Thioredoxin" evidence="3">
    <location>
        <begin position="1"/>
        <end position="145"/>
    </location>
</feature>
<dbReference type="SUPFAM" id="SSF52833">
    <property type="entry name" value="Thioredoxin-like"/>
    <property type="match status" value="1"/>
</dbReference>
<evidence type="ECO:0000259" key="3">
    <source>
        <dbReference type="PROSITE" id="PS51352"/>
    </source>
</evidence>